<dbReference type="GO" id="GO:0009982">
    <property type="term" value="F:pseudouridine synthase activity"/>
    <property type="evidence" value="ECO:0007669"/>
    <property type="project" value="InterPro"/>
</dbReference>
<proteinExistence type="inferred from homology"/>
<name>A0A2A5JS78_PSEO7</name>
<dbReference type="NCBIfam" id="TIGR01621">
    <property type="entry name" value="RluA-like"/>
    <property type="match status" value="1"/>
</dbReference>
<evidence type="ECO:0000259" key="2">
    <source>
        <dbReference type="Pfam" id="PF00849"/>
    </source>
</evidence>
<dbReference type="GO" id="GO:0003723">
    <property type="term" value="F:RNA binding"/>
    <property type="evidence" value="ECO:0007669"/>
    <property type="project" value="InterPro"/>
</dbReference>
<protein>
    <submittedName>
        <fullName evidence="3">TIGR01621 family pseudouridine synthase</fullName>
    </submittedName>
</protein>
<dbReference type="GO" id="GO:0000455">
    <property type="term" value="P:enzyme-directed rRNA pseudouridine synthesis"/>
    <property type="evidence" value="ECO:0007669"/>
    <property type="project" value="TreeGrafter"/>
</dbReference>
<feature type="domain" description="Pseudouridine synthase RsuA/RluA-like" evidence="2">
    <location>
        <begin position="12"/>
        <end position="153"/>
    </location>
</feature>
<evidence type="ECO:0000313" key="4">
    <source>
        <dbReference type="Proteomes" id="UP000228621"/>
    </source>
</evidence>
<dbReference type="OrthoDB" id="9807829at2"/>
<dbReference type="CDD" id="cd02869">
    <property type="entry name" value="PseudoU_synth_RluA_like"/>
    <property type="match status" value="1"/>
</dbReference>
<dbReference type="Pfam" id="PF00849">
    <property type="entry name" value="PseudoU_synth_2"/>
    <property type="match status" value="1"/>
</dbReference>
<comment type="caution">
    <text evidence="3">The sequence shown here is derived from an EMBL/GenBank/DDBJ whole genome shotgun (WGS) entry which is preliminary data.</text>
</comment>
<dbReference type="RefSeq" id="WP_099641566.1">
    <property type="nucleotide sequence ID" value="NZ_JAQPZX010000023.1"/>
</dbReference>
<dbReference type="PANTHER" id="PTHR21600">
    <property type="entry name" value="MITOCHONDRIAL RNA PSEUDOURIDINE SYNTHASE"/>
    <property type="match status" value="1"/>
</dbReference>
<dbReference type="InterPro" id="IPR006508">
    <property type="entry name" value="PsdUridine_synth_RluA-like"/>
</dbReference>
<dbReference type="Proteomes" id="UP000228621">
    <property type="component" value="Unassembled WGS sequence"/>
</dbReference>
<organism evidence="3 4">
    <name type="scientific">Pseudoalteromonas piscicida</name>
    <dbReference type="NCBI Taxonomy" id="43662"/>
    <lineage>
        <taxon>Bacteria</taxon>
        <taxon>Pseudomonadati</taxon>
        <taxon>Pseudomonadota</taxon>
        <taxon>Gammaproteobacteria</taxon>
        <taxon>Alteromonadales</taxon>
        <taxon>Pseudoalteromonadaceae</taxon>
        <taxon>Pseudoalteromonas</taxon>
    </lineage>
</organism>
<comment type="similarity">
    <text evidence="1">Belongs to the pseudouridine synthase RluA family.</text>
</comment>
<gene>
    <name evidence="3" type="ORF">CEX98_07965</name>
</gene>
<evidence type="ECO:0000313" key="3">
    <source>
        <dbReference type="EMBL" id="PCK32256.1"/>
    </source>
</evidence>
<accession>A0A2A5JS78</accession>
<sequence>MNKLNLIADEADYVVAYKPEGVSFHSEEEAGFVALLSEQLGYALFPVHRLDKVTSGLILLAKSSEAARQFTVMFSTRQIDKYYLAMVSDKPKKKQGWIKGDMAKSRRGTFKLVKTKLNPAITRFYSCSVGTKLRACIIKPYTGKTHQIRVALKSIGAPILGDAAYSGEPADRAYLHAYCLEFEWQDRRVSYQAPPPNEGAFAHLLTHEIFASWQKPSQLEW</sequence>
<dbReference type="GO" id="GO:0140098">
    <property type="term" value="F:catalytic activity, acting on RNA"/>
    <property type="evidence" value="ECO:0007669"/>
    <property type="project" value="UniProtKB-ARBA"/>
</dbReference>
<dbReference type="InterPro" id="IPR006145">
    <property type="entry name" value="PsdUridine_synth_RsuA/RluA"/>
</dbReference>
<evidence type="ECO:0000256" key="1">
    <source>
        <dbReference type="ARBA" id="ARBA00010876"/>
    </source>
</evidence>
<dbReference type="SUPFAM" id="SSF55120">
    <property type="entry name" value="Pseudouridine synthase"/>
    <property type="match status" value="1"/>
</dbReference>
<dbReference type="InterPro" id="IPR006224">
    <property type="entry name" value="PsdUridine_synth_RluA-like_CS"/>
</dbReference>
<keyword evidence="4" id="KW-1185">Reference proteome</keyword>
<dbReference type="InterPro" id="IPR050188">
    <property type="entry name" value="RluA_PseudoU_synthase"/>
</dbReference>
<dbReference type="PANTHER" id="PTHR21600:SF87">
    <property type="entry name" value="RNA PSEUDOURIDYLATE SYNTHASE DOMAIN-CONTAINING PROTEIN 1"/>
    <property type="match status" value="1"/>
</dbReference>
<dbReference type="Gene3D" id="3.30.2350.10">
    <property type="entry name" value="Pseudouridine synthase"/>
    <property type="match status" value="1"/>
</dbReference>
<dbReference type="PROSITE" id="PS01129">
    <property type="entry name" value="PSI_RLU"/>
    <property type="match status" value="1"/>
</dbReference>
<dbReference type="EMBL" id="NKHF01000036">
    <property type="protein sequence ID" value="PCK32256.1"/>
    <property type="molecule type" value="Genomic_DNA"/>
</dbReference>
<reference evidence="4" key="1">
    <citation type="journal article" date="2019" name="Genome Announc.">
        <title>Draft Genome Sequence of Pseudoalteromonas piscicida Strain 36Y ROTHPW, an Hypersaline Seawater Isolate from the South Coast of Sonora, Mexico.</title>
        <authorList>
            <person name="Sanchez-Diaz R."/>
            <person name="Molina-Garza Z.J."/>
            <person name="Cruz-Suarez L.E."/>
            <person name="Selvin J."/>
            <person name="Kiran G.S."/>
            <person name="Ibarra-Gamez J.C."/>
            <person name="Gomez-Gil B."/>
            <person name="Galaviz-Silva L."/>
        </authorList>
    </citation>
    <scope>NUCLEOTIDE SEQUENCE [LARGE SCALE GENOMIC DNA]</scope>
    <source>
        <strain evidence="4">36Y_RITHPW</strain>
    </source>
</reference>
<dbReference type="AlphaFoldDB" id="A0A2A5JS78"/>
<dbReference type="InterPro" id="IPR020103">
    <property type="entry name" value="PsdUridine_synth_cat_dom_sf"/>
</dbReference>